<evidence type="ECO:0000256" key="7">
    <source>
        <dbReference type="ARBA" id="ARBA00023286"/>
    </source>
</evidence>
<reference evidence="12" key="1">
    <citation type="submission" date="2021-01" db="EMBL/GenBank/DDBJ databases">
        <authorList>
            <person name="Corre E."/>
            <person name="Pelletier E."/>
            <person name="Niang G."/>
            <person name="Scheremetjew M."/>
            <person name="Finn R."/>
            <person name="Kale V."/>
            <person name="Holt S."/>
            <person name="Cochrane G."/>
            <person name="Meng A."/>
            <person name="Brown T."/>
            <person name="Cohen L."/>
        </authorList>
    </citation>
    <scope>NUCLEOTIDE SEQUENCE</scope>
    <source>
        <strain evidence="12">CT5</strain>
    </source>
</reference>
<dbReference type="PANTHER" id="PTHR45638">
    <property type="entry name" value="CYCLIC NUCLEOTIDE-GATED CATION CHANNEL SUBUNIT A"/>
    <property type="match status" value="1"/>
</dbReference>
<feature type="transmembrane region" description="Helical" evidence="10">
    <location>
        <begin position="205"/>
        <end position="226"/>
    </location>
</feature>
<keyword evidence="9" id="KW-0175">Coiled coil</keyword>
<dbReference type="GO" id="GO:0005221">
    <property type="term" value="F:intracellularly cyclic nucleotide-activated monoatomic cation channel activity"/>
    <property type="evidence" value="ECO:0007669"/>
    <property type="project" value="InterPro"/>
</dbReference>
<comment type="subcellular location">
    <subcellularLocation>
        <location evidence="1">Membrane</location>
        <topology evidence="1">Multi-pass membrane protein</topology>
    </subcellularLocation>
</comment>
<evidence type="ECO:0000259" key="11">
    <source>
        <dbReference type="PROSITE" id="PS50042"/>
    </source>
</evidence>
<dbReference type="InterPro" id="IPR018490">
    <property type="entry name" value="cNMP-bd_dom_sf"/>
</dbReference>
<dbReference type="InterPro" id="IPR003938">
    <property type="entry name" value="K_chnl_volt-dep_EAG/ELK/ERG"/>
</dbReference>
<feature type="transmembrane region" description="Helical" evidence="10">
    <location>
        <begin position="132"/>
        <end position="153"/>
    </location>
</feature>
<dbReference type="Pfam" id="PF00027">
    <property type="entry name" value="cNMP_binding"/>
    <property type="match status" value="2"/>
</dbReference>
<protein>
    <recommendedName>
        <fullName evidence="11">Cyclic nucleotide-binding domain-containing protein</fullName>
    </recommendedName>
</protein>
<gene>
    <name evidence="12" type="ORF">ECRA1380_LOCUS970</name>
</gene>
<evidence type="ECO:0000256" key="3">
    <source>
        <dbReference type="ARBA" id="ARBA00022692"/>
    </source>
</evidence>
<proteinExistence type="predicted"/>
<dbReference type="InterPro" id="IPR000595">
    <property type="entry name" value="cNMP-bd_dom"/>
</dbReference>
<dbReference type="Gene3D" id="1.10.287.630">
    <property type="entry name" value="Helix hairpin bin"/>
    <property type="match status" value="1"/>
</dbReference>
<dbReference type="GO" id="GO:0044877">
    <property type="term" value="F:protein-containing complex binding"/>
    <property type="evidence" value="ECO:0007669"/>
    <property type="project" value="TreeGrafter"/>
</dbReference>
<feature type="coiled-coil region" evidence="9">
    <location>
        <begin position="646"/>
        <end position="687"/>
    </location>
</feature>
<keyword evidence="6 10" id="KW-0472">Membrane</keyword>
<dbReference type="InterPro" id="IPR050866">
    <property type="entry name" value="CNG_cation_channel"/>
</dbReference>
<feature type="transmembrane region" description="Helical" evidence="10">
    <location>
        <begin position="74"/>
        <end position="95"/>
    </location>
</feature>
<dbReference type="InterPro" id="IPR005821">
    <property type="entry name" value="Ion_trans_dom"/>
</dbReference>
<dbReference type="Gene3D" id="1.10.287.70">
    <property type="match status" value="1"/>
</dbReference>
<dbReference type="PROSITE" id="PS00889">
    <property type="entry name" value="CNMP_BINDING_2"/>
    <property type="match status" value="1"/>
</dbReference>
<keyword evidence="2" id="KW-0813">Transport</keyword>
<dbReference type="InterPro" id="IPR014710">
    <property type="entry name" value="RmlC-like_jellyroll"/>
</dbReference>
<dbReference type="PRINTS" id="PR01463">
    <property type="entry name" value="EAGCHANLFMLY"/>
</dbReference>
<dbReference type="Pfam" id="PF00520">
    <property type="entry name" value="Ion_trans"/>
    <property type="match status" value="1"/>
</dbReference>
<evidence type="ECO:0000256" key="4">
    <source>
        <dbReference type="ARBA" id="ARBA00022989"/>
    </source>
</evidence>
<evidence type="ECO:0000313" key="12">
    <source>
        <dbReference type="EMBL" id="CAE0376015.1"/>
    </source>
</evidence>
<dbReference type="GO" id="GO:0016020">
    <property type="term" value="C:membrane"/>
    <property type="evidence" value="ECO:0007669"/>
    <property type="project" value="UniProtKB-SubCell"/>
</dbReference>
<dbReference type="SUPFAM" id="SSF81324">
    <property type="entry name" value="Voltage-gated potassium channels"/>
    <property type="match status" value="1"/>
</dbReference>
<keyword evidence="3 10" id="KW-0812">Transmembrane</keyword>
<name>A0A7S3K652_EUPCR</name>
<feature type="transmembrane region" description="Helical" evidence="10">
    <location>
        <begin position="25"/>
        <end position="44"/>
    </location>
</feature>
<dbReference type="EMBL" id="HBIK01002001">
    <property type="protein sequence ID" value="CAE0376015.1"/>
    <property type="molecule type" value="Transcribed_RNA"/>
</dbReference>
<dbReference type="SUPFAM" id="SSF51206">
    <property type="entry name" value="cAMP-binding domain-like"/>
    <property type="match status" value="2"/>
</dbReference>
<evidence type="ECO:0000256" key="5">
    <source>
        <dbReference type="ARBA" id="ARBA00023065"/>
    </source>
</evidence>
<sequence>MGLAIWNCFVIPIEVSFNPEVLDFFLFYIIDSFIDLMFLLDIFINFRTSYVNHYTGEEVLYLCDIAKNYLSGRFWIDLLATIPFDLIGVAILGGGASELELFGILKLVRIARLSKIISYLNVKEDVKLVLKLAKLIFFLLMYLHLLGCSWYFVVKHDKDWIPPLDYVYVTTTFFEDDTHYKYWMSVYHAVLVLTGNDIGPRFKTFQVIFCTMFVTFGAIVNAYIFGELVVILTVMNAKTAQFVEKLDICNTAMKNQHLPRQLQHEVIGYLTYTQALLTSQQELETFLGLISPSLREKVIKYIFTNVLQENPVLGKNKKLIDYITPRLTTNIFQPEEKIVSQGEAATKIFFIAKGGCHVYIQNRNNEKVKVNTLVPGDLFGEVAIINGCNRTATVTANNYSTIAYLEKDEFYLVFSKYPDEFNALKEGRKNYQDEWKVFLKENLKFFSFIKNCRDETVEELTYYLRDDIYNAGDMIFSAGSQIDKTYFIANGEVEILVKIGHKEVILDVLYQACNIGEYGILGDFKHTFSGRAKKNGTHMVYLTKQSLEKCRIKFPELYSETERCREYLEQSGLPLVDFRLYRPYTSIQNSVEILKLAIARIMRINHALDANYSPEEITEILQKIQINVVGEEGSDDDLQKNSNKMLAEVLQRLNMMSQENQELKLQISKFNRKIEKIEDDVSMIKSEVIRNPPSDDSSIEED</sequence>
<accession>A0A7S3K652</accession>
<feature type="domain" description="Cyclic nucleotide-binding" evidence="11">
    <location>
        <begin position="318"/>
        <end position="410"/>
    </location>
</feature>
<evidence type="ECO:0000256" key="6">
    <source>
        <dbReference type="ARBA" id="ARBA00023136"/>
    </source>
</evidence>
<evidence type="ECO:0000256" key="1">
    <source>
        <dbReference type="ARBA" id="ARBA00004141"/>
    </source>
</evidence>
<keyword evidence="4 10" id="KW-1133">Transmembrane helix</keyword>
<dbReference type="InterPro" id="IPR018488">
    <property type="entry name" value="cNMP-bd_CS"/>
</dbReference>
<dbReference type="PANTHER" id="PTHR45638:SF11">
    <property type="entry name" value="CYCLIC NUCLEOTIDE-GATED CATION CHANNEL SUBUNIT A"/>
    <property type="match status" value="1"/>
</dbReference>
<dbReference type="GO" id="GO:0005249">
    <property type="term" value="F:voltage-gated potassium channel activity"/>
    <property type="evidence" value="ECO:0007669"/>
    <property type="project" value="InterPro"/>
</dbReference>
<dbReference type="CDD" id="cd00038">
    <property type="entry name" value="CAP_ED"/>
    <property type="match status" value="2"/>
</dbReference>
<evidence type="ECO:0000256" key="10">
    <source>
        <dbReference type="SAM" id="Phobius"/>
    </source>
</evidence>
<organism evidence="12">
    <name type="scientific">Euplotes crassus</name>
    <dbReference type="NCBI Taxonomy" id="5936"/>
    <lineage>
        <taxon>Eukaryota</taxon>
        <taxon>Sar</taxon>
        <taxon>Alveolata</taxon>
        <taxon>Ciliophora</taxon>
        <taxon>Intramacronucleata</taxon>
        <taxon>Spirotrichea</taxon>
        <taxon>Hypotrichia</taxon>
        <taxon>Euplotida</taxon>
        <taxon>Euplotidae</taxon>
        <taxon>Moneuplotes</taxon>
    </lineage>
</organism>
<dbReference type="SMART" id="SM00100">
    <property type="entry name" value="cNMP"/>
    <property type="match status" value="2"/>
</dbReference>
<feature type="domain" description="Cyclic nucleotide-binding" evidence="11">
    <location>
        <begin position="448"/>
        <end position="549"/>
    </location>
</feature>
<keyword evidence="5" id="KW-0406">Ion transport</keyword>
<keyword evidence="8" id="KW-0407">Ion channel</keyword>
<dbReference type="PROSITE" id="PS50042">
    <property type="entry name" value="CNMP_BINDING_3"/>
    <property type="match status" value="2"/>
</dbReference>
<dbReference type="AlphaFoldDB" id="A0A7S3K652"/>
<evidence type="ECO:0000256" key="2">
    <source>
        <dbReference type="ARBA" id="ARBA00022448"/>
    </source>
</evidence>
<dbReference type="Gene3D" id="2.60.120.10">
    <property type="entry name" value="Jelly Rolls"/>
    <property type="match status" value="2"/>
</dbReference>
<evidence type="ECO:0000256" key="9">
    <source>
        <dbReference type="SAM" id="Coils"/>
    </source>
</evidence>
<dbReference type="PROSITE" id="PS00888">
    <property type="entry name" value="CNMP_BINDING_1"/>
    <property type="match status" value="1"/>
</dbReference>
<keyword evidence="7" id="KW-1071">Ligand-gated ion channel</keyword>
<evidence type="ECO:0000256" key="8">
    <source>
        <dbReference type="ARBA" id="ARBA00023303"/>
    </source>
</evidence>